<keyword evidence="2" id="KW-1185">Reference proteome</keyword>
<evidence type="ECO:0000313" key="2">
    <source>
        <dbReference type="Proteomes" id="UP001549167"/>
    </source>
</evidence>
<reference evidence="1 2" key="1">
    <citation type="submission" date="2024-06" db="EMBL/GenBank/DDBJ databases">
        <title>Genomic Encyclopedia of Type Strains, Phase IV (KMG-IV): sequencing the most valuable type-strain genomes for metagenomic binning, comparative biology and taxonomic classification.</title>
        <authorList>
            <person name="Goeker M."/>
        </authorList>
    </citation>
    <scope>NUCLEOTIDE SEQUENCE [LARGE SCALE GENOMIC DNA]</scope>
    <source>
        <strain evidence="1 2">DSM 23520</strain>
    </source>
</reference>
<evidence type="ECO:0000313" key="1">
    <source>
        <dbReference type="EMBL" id="MET3683425.1"/>
    </source>
</evidence>
<name>A0ABV2KY02_9BACI</name>
<proteinExistence type="predicted"/>
<sequence length="30" mass="3339">MDHLVGVKFINQFGLIIVLLNATNAVPNMR</sequence>
<dbReference type="EMBL" id="JBEPMX010000006">
    <property type="protein sequence ID" value="MET3683425.1"/>
    <property type="molecule type" value="Genomic_DNA"/>
</dbReference>
<protein>
    <submittedName>
        <fullName evidence="1">Uncharacterized protein</fullName>
    </submittedName>
</protein>
<comment type="caution">
    <text evidence="1">The sequence shown here is derived from an EMBL/GenBank/DDBJ whole genome shotgun (WGS) entry which is preliminary data.</text>
</comment>
<dbReference type="Proteomes" id="UP001549167">
    <property type="component" value="Unassembled WGS sequence"/>
</dbReference>
<organism evidence="1 2">
    <name type="scientific">Alkalibacillus flavidus</name>
    <dbReference type="NCBI Taxonomy" id="546021"/>
    <lineage>
        <taxon>Bacteria</taxon>
        <taxon>Bacillati</taxon>
        <taxon>Bacillota</taxon>
        <taxon>Bacilli</taxon>
        <taxon>Bacillales</taxon>
        <taxon>Bacillaceae</taxon>
        <taxon>Alkalibacillus</taxon>
    </lineage>
</organism>
<gene>
    <name evidence="1" type="ORF">ABID56_001520</name>
</gene>
<accession>A0ABV2KY02</accession>